<organism evidence="2 3">
    <name type="scientific">Araneus ventricosus</name>
    <name type="common">Orbweaver spider</name>
    <name type="synonym">Epeira ventricosa</name>
    <dbReference type="NCBI Taxonomy" id="182803"/>
    <lineage>
        <taxon>Eukaryota</taxon>
        <taxon>Metazoa</taxon>
        <taxon>Ecdysozoa</taxon>
        <taxon>Arthropoda</taxon>
        <taxon>Chelicerata</taxon>
        <taxon>Arachnida</taxon>
        <taxon>Araneae</taxon>
        <taxon>Araneomorphae</taxon>
        <taxon>Entelegynae</taxon>
        <taxon>Araneoidea</taxon>
        <taxon>Araneidae</taxon>
        <taxon>Araneus</taxon>
    </lineage>
</organism>
<reference evidence="2 3" key="1">
    <citation type="journal article" date="2019" name="Sci. Rep.">
        <title>Orb-weaving spider Araneus ventricosus genome elucidates the spidroin gene catalogue.</title>
        <authorList>
            <person name="Kono N."/>
            <person name="Nakamura H."/>
            <person name="Ohtoshi R."/>
            <person name="Moran D.A.P."/>
            <person name="Shinohara A."/>
            <person name="Yoshida Y."/>
            <person name="Fujiwara M."/>
            <person name="Mori M."/>
            <person name="Tomita M."/>
            <person name="Arakawa K."/>
        </authorList>
    </citation>
    <scope>NUCLEOTIDE SEQUENCE [LARGE SCALE GENOMIC DNA]</scope>
</reference>
<dbReference type="Proteomes" id="UP000499080">
    <property type="component" value="Unassembled WGS sequence"/>
</dbReference>
<dbReference type="EMBL" id="BGPR01012171">
    <property type="protein sequence ID" value="GBN54898.1"/>
    <property type="molecule type" value="Genomic_DNA"/>
</dbReference>
<feature type="region of interest" description="Disordered" evidence="1">
    <location>
        <begin position="31"/>
        <end position="74"/>
    </location>
</feature>
<evidence type="ECO:0000313" key="2">
    <source>
        <dbReference type="EMBL" id="GBN54898.1"/>
    </source>
</evidence>
<evidence type="ECO:0000313" key="3">
    <source>
        <dbReference type="Proteomes" id="UP000499080"/>
    </source>
</evidence>
<sequence>MGFNGARTSIGHAAPSLWYKMVNVKIAHRGTSPGLPKRCGYMKNGRHNSSRKLRAESSQPSPATAQPLPKEVPTPLVYPQEKRELAYLSGAFSYPSGGLMLK</sequence>
<evidence type="ECO:0000256" key="1">
    <source>
        <dbReference type="SAM" id="MobiDB-lite"/>
    </source>
</evidence>
<keyword evidence="3" id="KW-1185">Reference proteome</keyword>
<proteinExistence type="predicted"/>
<name>A0A4Y2PSM1_ARAVE</name>
<accession>A0A4Y2PSM1</accession>
<gene>
    <name evidence="2" type="ORF">AVEN_213493_1</name>
</gene>
<comment type="caution">
    <text evidence="2">The sequence shown here is derived from an EMBL/GenBank/DDBJ whole genome shotgun (WGS) entry which is preliminary data.</text>
</comment>
<dbReference type="AlphaFoldDB" id="A0A4Y2PSM1"/>
<protein>
    <submittedName>
        <fullName evidence="2">Uncharacterized protein</fullName>
    </submittedName>
</protein>